<dbReference type="Pfam" id="PF18942">
    <property type="entry name" value="DUF5689"/>
    <property type="match status" value="1"/>
</dbReference>
<dbReference type="AlphaFoldDB" id="A0A1H4BYK5"/>
<evidence type="ECO:0000259" key="2">
    <source>
        <dbReference type="Pfam" id="PF18942"/>
    </source>
</evidence>
<protein>
    <recommendedName>
        <fullName evidence="2">DUF5689 domain-containing protein</fullName>
    </recommendedName>
</protein>
<proteinExistence type="predicted"/>
<dbReference type="PROSITE" id="PS51257">
    <property type="entry name" value="PROKAR_LIPOPROTEIN"/>
    <property type="match status" value="1"/>
</dbReference>
<organism evidence="3 4">
    <name type="scientific">Alistipes timonensis JC136</name>
    <dbReference type="NCBI Taxonomy" id="1033731"/>
    <lineage>
        <taxon>Bacteria</taxon>
        <taxon>Pseudomonadati</taxon>
        <taxon>Bacteroidota</taxon>
        <taxon>Bacteroidia</taxon>
        <taxon>Bacteroidales</taxon>
        <taxon>Rikenellaceae</taxon>
        <taxon>Alistipes</taxon>
    </lineage>
</organism>
<dbReference type="EMBL" id="FNRI01000004">
    <property type="protein sequence ID" value="SEA53164.1"/>
    <property type="molecule type" value="Genomic_DNA"/>
</dbReference>
<name>A0A1H4BYK5_9BACT</name>
<feature type="signal peptide" evidence="1">
    <location>
        <begin position="1"/>
        <end position="26"/>
    </location>
</feature>
<feature type="domain" description="DUF5689" evidence="2">
    <location>
        <begin position="235"/>
        <end position="451"/>
    </location>
</feature>
<dbReference type="InterPro" id="IPR043744">
    <property type="entry name" value="DUF5689"/>
</dbReference>
<dbReference type="STRING" id="1033731.SAMN05444145_10494"/>
<gene>
    <name evidence="3" type="ORF">SAMN05444145_10494</name>
</gene>
<accession>A0A1H4BYK5</accession>
<evidence type="ECO:0000256" key="1">
    <source>
        <dbReference type="SAM" id="SignalP"/>
    </source>
</evidence>
<reference evidence="3 4" key="1">
    <citation type="submission" date="2016-10" db="EMBL/GenBank/DDBJ databases">
        <authorList>
            <person name="de Groot N.N."/>
        </authorList>
    </citation>
    <scope>NUCLEOTIDE SEQUENCE [LARGE SCALE GENOMIC DNA]</scope>
    <source>
        <strain evidence="3 4">DSM 25383</strain>
    </source>
</reference>
<sequence>MNCRKPIIKFLSIVALSGGMVACANADAEDIDLVKLGALEKEFVVEADANTFDIDIYTNSSYHIERINQADWLSLTCGATENGKAKITAECEFNEDFKRKAGFVLCSDVDSRRDTLYVKQKALIDARIEFDNSSVTVAGAGGENKSVITTNVPFSAITVDTEYSDPENAGWIERIEIVDSDSEKRELVIATEANSADEIPRSAAVSLSFTDGWDETVSVEFNLLQRTARETLGREITFDEFRRTYAANKKIEDYVIVEGIVVSNTANRNAGENTQLTTSTIDYTVSERTVYLESFDGQYGIAVQTATAEDNVYDQYDHVQILIQGASGYLVENPDRYELRNVTKAMVISRVAGSASDVPVKEKYMGQLTDDDIYTYVTLKEVEFPVRKGAITPINEGYAIGTNAHRISKYPLLVRDVNGDDMYMLTNTNCAYRSDGTRLPYGSGRISGVIVHERFPRFDWRDGADPAEMDDDPTLGFIGRYQIRHQTKGDIWDNMQNSVEDSFSALLTEYRYWNPDKENRVQKPTYGTNGYLTHTYQQKYSGSESKEYLQGTYNQHMWGGGTYEYLGPIGNNAGYLFGANFGNKNGIGIVIDPSKESWNPLMNDLVSRNPDGTVEWCGPYAADKNAACGTGGWTSNEAIATNSPQINYSGSTGLRGKGNVGGSCYTSFANHFWWDDDTDRPYAWLINFSTEGITTSHISMQISVMNTQQTFYSPRFWCAEWALTDSQAEKDDAQWNLIGEYTIPDVSVWSNTLYSSCVAYKSINFELPQEILGHENVYIRLRPTSDLCSDGSDYANARLNQSKSGAALAAEHSSNLEYFAIRYNKQ</sequence>
<evidence type="ECO:0000313" key="3">
    <source>
        <dbReference type="EMBL" id="SEA53164.1"/>
    </source>
</evidence>
<keyword evidence="4" id="KW-1185">Reference proteome</keyword>
<feature type="chain" id="PRO_5010270977" description="DUF5689 domain-containing protein" evidence="1">
    <location>
        <begin position="27"/>
        <end position="826"/>
    </location>
</feature>
<evidence type="ECO:0000313" key="4">
    <source>
        <dbReference type="Proteomes" id="UP000183253"/>
    </source>
</evidence>
<dbReference type="RefSeq" id="WP_010262140.1">
    <property type="nucleotide sequence ID" value="NZ_CAEG01000011.1"/>
</dbReference>
<dbReference type="Proteomes" id="UP000183253">
    <property type="component" value="Unassembled WGS sequence"/>
</dbReference>
<keyword evidence="1" id="KW-0732">Signal</keyword>
<dbReference type="OrthoDB" id="723980at2"/>